<comment type="caution">
    <text evidence="4">The sequence shown here is derived from an EMBL/GenBank/DDBJ whole genome shotgun (WGS) entry which is preliminary data.</text>
</comment>
<dbReference type="InterPro" id="IPR036291">
    <property type="entry name" value="NAD(P)-bd_dom_sf"/>
</dbReference>
<feature type="domain" description="NAD-dependent epimerase/dehydratase" evidence="2">
    <location>
        <begin position="8"/>
        <end position="247"/>
    </location>
</feature>
<reference evidence="4" key="1">
    <citation type="journal article" date="2020" name="mSystems">
        <title>Genome- and Community-Level Interaction Insights into Carbon Utilization and Element Cycling Functions of Hydrothermarchaeota in Hydrothermal Sediment.</title>
        <authorList>
            <person name="Zhou Z."/>
            <person name="Liu Y."/>
            <person name="Xu W."/>
            <person name="Pan J."/>
            <person name="Luo Z.H."/>
            <person name="Li M."/>
        </authorList>
    </citation>
    <scope>NUCLEOTIDE SEQUENCE [LARGE SCALE GENOMIC DNA]</scope>
    <source>
        <strain evidence="3">SpSt-629</strain>
        <strain evidence="4">SpSt-688</strain>
    </source>
</reference>
<dbReference type="PANTHER" id="PTHR43000">
    <property type="entry name" value="DTDP-D-GLUCOSE 4,6-DEHYDRATASE-RELATED"/>
    <property type="match status" value="1"/>
</dbReference>
<accession>A0A7J3MXL8</accession>
<sequence>MNNMFSNIVVTGGAGFIGSHFIDLLIEKGIADHIIVIDNLSSGSINNIRDKLDTGKVELVVADLKNFDNSWVNKFRDADAIIHLAANPEVRISSIEPKIHFNENIVATFNVLEASRINDVDIHFFASSSTVYGDARTIPTPETHPYAPISVYGASKAACEILYHSYHSLYGFSIAIARYANIIGSRSRHGVIVDFINKLRRDPMKLEILGDGTQRKSYLHVIDAVNASLLLLQLCARNKGYHVYNVGNHDWITVKEIADIVVDEMGLNNVEYIFRPSTCDGRGWYGDVKFMLLDITKLRELGWTPSMTSTEAVRRTVRELLKEL</sequence>
<dbReference type="AlphaFoldDB" id="A0A7J3MXL8"/>
<dbReference type="Gene3D" id="3.40.50.720">
    <property type="entry name" value="NAD(P)-binding Rossmann-like Domain"/>
    <property type="match status" value="1"/>
</dbReference>
<dbReference type="EMBL" id="DTAU01000086">
    <property type="protein sequence ID" value="HFQ78923.1"/>
    <property type="molecule type" value="Genomic_DNA"/>
</dbReference>
<dbReference type="EMBL" id="DTDH01000073">
    <property type="protein sequence ID" value="HGT98271.1"/>
    <property type="molecule type" value="Genomic_DNA"/>
</dbReference>
<dbReference type="Pfam" id="PF01370">
    <property type="entry name" value="Epimerase"/>
    <property type="match status" value="1"/>
</dbReference>
<evidence type="ECO:0000256" key="1">
    <source>
        <dbReference type="ARBA" id="ARBA00007637"/>
    </source>
</evidence>
<proteinExistence type="inferred from homology"/>
<comment type="similarity">
    <text evidence="1">Belongs to the NAD(P)-dependent epimerase/dehydratase family.</text>
</comment>
<name>A0A7J3MXL8_9CREN</name>
<evidence type="ECO:0000313" key="3">
    <source>
        <dbReference type="EMBL" id="HFQ78923.1"/>
    </source>
</evidence>
<dbReference type="Gene3D" id="3.90.25.10">
    <property type="entry name" value="UDP-galactose 4-epimerase, domain 1"/>
    <property type="match status" value="2"/>
</dbReference>
<gene>
    <name evidence="3" type="ORF">ENT99_04370</name>
    <name evidence="4" type="ORF">ENU64_02410</name>
</gene>
<dbReference type="SUPFAM" id="SSF51735">
    <property type="entry name" value="NAD(P)-binding Rossmann-fold domains"/>
    <property type="match status" value="1"/>
</dbReference>
<organism evidence="4">
    <name type="scientific">Ignisphaera aggregans</name>
    <dbReference type="NCBI Taxonomy" id="334771"/>
    <lineage>
        <taxon>Archaea</taxon>
        <taxon>Thermoproteota</taxon>
        <taxon>Thermoprotei</taxon>
        <taxon>Desulfurococcales</taxon>
        <taxon>Desulfurococcaceae</taxon>
        <taxon>Ignisphaera</taxon>
    </lineage>
</organism>
<evidence type="ECO:0000259" key="2">
    <source>
        <dbReference type="Pfam" id="PF01370"/>
    </source>
</evidence>
<protein>
    <submittedName>
        <fullName evidence="4">NAD-dependent epimerase/dehydratase family protein</fullName>
    </submittedName>
</protein>
<dbReference type="InterPro" id="IPR001509">
    <property type="entry name" value="Epimerase_deHydtase"/>
</dbReference>
<evidence type="ECO:0000313" key="4">
    <source>
        <dbReference type="EMBL" id="HGT98271.1"/>
    </source>
</evidence>